<dbReference type="Pfam" id="PF00444">
    <property type="entry name" value="Ribosomal_L36"/>
    <property type="match status" value="1"/>
</dbReference>
<dbReference type="PANTHER" id="PTHR18804:SF16">
    <property type="entry name" value="RIBOSOMAL PROTEIN"/>
    <property type="match status" value="1"/>
</dbReference>
<evidence type="ECO:0000256" key="4">
    <source>
        <dbReference type="RuleBase" id="RU000570"/>
    </source>
</evidence>
<reference evidence="5" key="1">
    <citation type="journal article" date="2016" name="Nat. Genet.">
        <title>A high-quality carrot genome assembly provides new insights into carotenoid accumulation and asterid genome evolution.</title>
        <authorList>
            <person name="Iorizzo M."/>
            <person name="Ellison S."/>
            <person name="Senalik D."/>
            <person name="Zeng P."/>
            <person name="Satapoomin P."/>
            <person name="Huang J."/>
            <person name="Bowman M."/>
            <person name="Iovene M."/>
            <person name="Sanseverino W."/>
            <person name="Cavagnaro P."/>
            <person name="Yildiz M."/>
            <person name="Macko-Podgorni A."/>
            <person name="Moranska E."/>
            <person name="Grzebelus E."/>
            <person name="Grzebelus D."/>
            <person name="Ashrafi H."/>
            <person name="Zheng Z."/>
            <person name="Cheng S."/>
            <person name="Spooner D."/>
            <person name="Van Deynze A."/>
            <person name="Simon P."/>
        </authorList>
    </citation>
    <scope>NUCLEOTIDE SEQUENCE</scope>
    <source>
        <tissue evidence="5">Leaf</tissue>
    </source>
</reference>
<keyword evidence="2 4" id="KW-0689">Ribosomal protein</keyword>
<dbReference type="InterPro" id="IPR000473">
    <property type="entry name" value="Ribosomal_bL36"/>
</dbReference>
<dbReference type="Gramene" id="KZM97751">
    <property type="protein sequence ID" value="KZM97751"/>
    <property type="gene ID" value="DCAR_014887"/>
</dbReference>
<dbReference type="GO" id="GO:0003735">
    <property type="term" value="F:structural constituent of ribosome"/>
    <property type="evidence" value="ECO:0007669"/>
    <property type="project" value="InterPro"/>
</dbReference>
<evidence type="ECO:0000256" key="3">
    <source>
        <dbReference type="ARBA" id="ARBA00023274"/>
    </source>
</evidence>
<dbReference type="AlphaFoldDB" id="A0A165WX91"/>
<dbReference type="InterPro" id="IPR052010">
    <property type="entry name" value="Ribosomal_LSU_bL36"/>
</dbReference>
<dbReference type="PANTHER" id="PTHR18804">
    <property type="entry name" value="RIBOSOMAL PROTEIN"/>
    <property type="match status" value="1"/>
</dbReference>
<reference evidence="5" key="2">
    <citation type="submission" date="2022-03" db="EMBL/GenBank/DDBJ databases">
        <title>Draft title - Genomic analysis of global carrot germplasm unveils the trajectory of domestication and the origin of high carotenoid orange carrot.</title>
        <authorList>
            <person name="Iorizzo M."/>
            <person name="Ellison S."/>
            <person name="Senalik D."/>
            <person name="Macko-Podgorni A."/>
            <person name="Grzebelus D."/>
            <person name="Bostan H."/>
            <person name="Rolling W."/>
            <person name="Curaba J."/>
            <person name="Simon P."/>
        </authorList>
    </citation>
    <scope>NUCLEOTIDE SEQUENCE</scope>
    <source>
        <tissue evidence="5">Leaf</tissue>
    </source>
</reference>
<organism evidence="5 6">
    <name type="scientific">Daucus carota subsp. sativus</name>
    <name type="common">Carrot</name>
    <dbReference type="NCBI Taxonomy" id="79200"/>
    <lineage>
        <taxon>Eukaryota</taxon>
        <taxon>Viridiplantae</taxon>
        <taxon>Streptophyta</taxon>
        <taxon>Embryophyta</taxon>
        <taxon>Tracheophyta</taxon>
        <taxon>Spermatophyta</taxon>
        <taxon>Magnoliopsida</taxon>
        <taxon>eudicotyledons</taxon>
        <taxon>Gunneridae</taxon>
        <taxon>Pentapetalae</taxon>
        <taxon>asterids</taxon>
        <taxon>campanulids</taxon>
        <taxon>Apiales</taxon>
        <taxon>Apiaceae</taxon>
        <taxon>Apioideae</taxon>
        <taxon>Scandiceae</taxon>
        <taxon>Daucinae</taxon>
        <taxon>Daucus</taxon>
        <taxon>Daucus sect. Daucus</taxon>
    </lineage>
</organism>
<proteinExistence type="inferred from homology"/>
<dbReference type="GO" id="GO:0006412">
    <property type="term" value="P:translation"/>
    <property type="evidence" value="ECO:0007669"/>
    <property type="project" value="InterPro"/>
</dbReference>
<dbReference type="HAMAP" id="MF_00251">
    <property type="entry name" value="Ribosomal_bL36"/>
    <property type="match status" value="1"/>
</dbReference>
<dbReference type="PROSITE" id="PS00828">
    <property type="entry name" value="RIBOSOMAL_L36"/>
    <property type="match status" value="1"/>
</dbReference>
<dbReference type="OMA" id="ESCQTVK"/>
<dbReference type="InterPro" id="IPR035977">
    <property type="entry name" value="Ribosomal_bL36_sp"/>
</dbReference>
<evidence type="ECO:0000256" key="2">
    <source>
        <dbReference type="ARBA" id="ARBA00022980"/>
    </source>
</evidence>
<comment type="similarity">
    <text evidence="1 4">Belongs to the bacterial ribosomal protein bL36 family.</text>
</comment>
<accession>A0A165WX91</accession>
<keyword evidence="6" id="KW-1185">Reference proteome</keyword>
<dbReference type="NCBIfam" id="TIGR01022">
    <property type="entry name" value="rpmJ_bact"/>
    <property type="match status" value="1"/>
</dbReference>
<keyword evidence="3 4" id="KW-0687">Ribonucleoprotein</keyword>
<sequence length="101" mass="11233">MKVRSSVKKMCEFCRTVKRRGRVYVLCTANPKHKQRQGMSTFAYEAPLPPVASSAETSIKQETSIVHNFSAGLPSLIRNEPSTVFGWRTSLASLLFGQGNK</sequence>
<protein>
    <recommendedName>
        <fullName evidence="4">Ribosomal protein</fullName>
    </recommendedName>
</protein>
<gene>
    <name evidence="5" type="ORF">DCAR_0415948</name>
</gene>
<dbReference type="GO" id="GO:0005840">
    <property type="term" value="C:ribosome"/>
    <property type="evidence" value="ECO:0007669"/>
    <property type="project" value="UniProtKB-KW"/>
</dbReference>
<dbReference type="EMBL" id="CP093346">
    <property type="protein sequence ID" value="WOG96612.1"/>
    <property type="molecule type" value="Genomic_DNA"/>
</dbReference>
<evidence type="ECO:0000256" key="1">
    <source>
        <dbReference type="ARBA" id="ARBA00007645"/>
    </source>
</evidence>
<dbReference type="GO" id="GO:1990904">
    <property type="term" value="C:ribonucleoprotein complex"/>
    <property type="evidence" value="ECO:0007669"/>
    <property type="project" value="UniProtKB-KW"/>
</dbReference>
<dbReference type="SUPFAM" id="SSF57840">
    <property type="entry name" value="Ribosomal protein L36"/>
    <property type="match status" value="1"/>
</dbReference>
<name>A0A165WX91_DAUCS</name>
<evidence type="ECO:0000313" key="6">
    <source>
        <dbReference type="Proteomes" id="UP000077755"/>
    </source>
</evidence>
<evidence type="ECO:0000313" key="5">
    <source>
        <dbReference type="EMBL" id="WOG96612.1"/>
    </source>
</evidence>
<dbReference type="Proteomes" id="UP000077755">
    <property type="component" value="Chromosome 4"/>
</dbReference>